<reference evidence="3" key="1">
    <citation type="submission" date="2021-02" db="EMBL/GenBank/DDBJ databases">
        <authorList>
            <person name="Nowell W R."/>
        </authorList>
    </citation>
    <scope>NUCLEOTIDE SEQUENCE</scope>
</reference>
<evidence type="ECO:0000313" key="4">
    <source>
        <dbReference type="EMBL" id="CAF1055241.1"/>
    </source>
</evidence>
<dbReference type="AlphaFoldDB" id="A0A813ZQ72"/>
<sequence length="243" mass="28627">MHEQHHSNRRNSTSKYYEHKKRKESDLKLNESKKKSSSYIDKKFSKSEFDDARLFCDDCNKFYDNICPYHKQSYIPDKEISKSSLKYSQRLSDLTCPDGIIIKSSTILKAGKGVFATKRFEKNTFFGPYMGTRHSNFKSAQESGYAWSIADKYGKMIYIIDGCDSNNSNWMRYINCPNTIEQKNLQPIQYDRNMFYKTMRIIRPGEELFVYYGDDYARFLGIKPFNIESIQMNTDDNNINDDD</sequence>
<organism evidence="3 5">
    <name type="scientific">Rotaria sordida</name>
    <dbReference type="NCBI Taxonomy" id="392033"/>
    <lineage>
        <taxon>Eukaryota</taxon>
        <taxon>Metazoa</taxon>
        <taxon>Spiralia</taxon>
        <taxon>Gnathifera</taxon>
        <taxon>Rotifera</taxon>
        <taxon>Eurotatoria</taxon>
        <taxon>Bdelloidea</taxon>
        <taxon>Philodinida</taxon>
        <taxon>Philodinidae</taxon>
        <taxon>Rotaria</taxon>
    </lineage>
</organism>
<accession>A0A813ZQ72</accession>
<feature type="region of interest" description="Disordered" evidence="1">
    <location>
        <begin position="1"/>
        <end position="35"/>
    </location>
</feature>
<dbReference type="Gene3D" id="2.170.270.10">
    <property type="entry name" value="SET domain"/>
    <property type="match status" value="1"/>
</dbReference>
<name>A0A813ZQ72_9BILA</name>
<dbReference type="InterPro" id="IPR001214">
    <property type="entry name" value="SET_dom"/>
</dbReference>
<evidence type="ECO:0000313" key="5">
    <source>
        <dbReference type="Proteomes" id="UP000663854"/>
    </source>
</evidence>
<dbReference type="PROSITE" id="PS50280">
    <property type="entry name" value="SET"/>
    <property type="match status" value="1"/>
</dbReference>
<comment type="caution">
    <text evidence="3">The sequence shown here is derived from an EMBL/GenBank/DDBJ whole genome shotgun (WGS) entry which is preliminary data.</text>
</comment>
<dbReference type="Proteomes" id="UP000663870">
    <property type="component" value="Unassembled WGS sequence"/>
</dbReference>
<dbReference type="Proteomes" id="UP000663854">
    <property type="component" value="Unassembled WGS sequence"/>
</dbReference>
<proteinExistence type="predicted"/>
<feature type="compositionally biased region" description="Basic and acidic residues" evidence="1">
    <location>
        <begin position="23"/>
        <end position="35"/>
    </location>
</feature>
<evidence type="ECO:0000313" key="6">
    <source>
        <dbReference type="Proteomes" id="UP000663870"/>
    </source>
</evidence>
<keyword evidence="6" id="KW-1185">Reference proteome</keyword>
<dbReference type="Pfam" id="PF21549">
    <property type="entry name" value="PRDM2_PR"/>
    <property type="match status" value="1"/>
</dbReference>
<dbReference type="SMART" id="SM00317">
    <property type="entry name" value="SET"/>
    <property type="match status" value="1"/>
</dbReference>
<protein>
    <recommendedName>
        <fullName evidence="2">SET domain-containing protein</fullName>
    </recommendedName>
</protein>
<feature type="domain" description="SET" evidence="2">
    <location>
        <begin position="98"/>
        <end position="213"/>
    </location>
</feature>
<dbReference type="SUPFAM" id="SSF82199">
    <property type="entry name" value="SET domain"/>
    <property type="match status" value="1"/>
</dbReference>
<evidence type="ECO:0000256" key="1">
    <source>
        <dbReference type="SAM" id="MobiDB-lite"/>
    </source>
</evidence>
<evidence type="ECO:0000313" key="3">
    <source>
        <dbReference type="EMBL" id="CAF0902594.1"/>
    </source>
</evidence>
<evidence type="ECO:0000259" key="2">
    <source>
        <dbReference type="PROSITE" id="PS50280"/>
    </source>
</evidence>
<gene>
    <name evidence="4" type="ORF">JXQ802_LOCUS16872</name>
    <name evidence="3" type="ORF">PYM288_LOCUS9600</name>
</gene>
<dbReference type="InterPro" id="IPR046341">
    <property type="entry name" value="SET_dom_sf"/>
</dbReference>
<dbReference type="EMBL" id="CAJNOH010000142">
    <property type="protein sequence ID" value="CAF0902594.1"/>
    <property type="molecule type" value="Genomic_DNA"/>
</dbReference>
<dbReference type="EMBL" id="CAJNOL010000417">
    <property type="protein sequence ID" value="CAF1055241.1"/>
    <property type="molecule type" value="Genomic_DNA"/>
</dbReference>